<dbReference type="PATRIC" id="fig|541229.3.peg.5775"/>
<sequence length="698" mass="82775">MGNQNFSKVMIQTLSGDNSPTGEMKGGRIKMSLFYFNVRNINKSSQSAVASASYRSGEKLYSERDMEFKSYRGREVKPDSFILAPKHAPKWAYDREKLWNEVEKVERNWNSRLSRELLVALPVELTNEQQKEMLKEYVNGMLVSDGMVADISIHRDREHNPHAHIMLTVRPFNEDGSWGKKRIKNEDGKWIHSVNWNDKETLLKWRESYAEKVNEWYKKMNIPERISHESYEKQGLNKIPRLRLTREEYQFEERQKEISKKEGKEYQPSSHYAQINKEIEVANKKIEIIEQKVVSLSDYRQKFENEKLNEFNQIRRSMDLSEFDWEVLKKVAGRVGGFLDYQSAKENLKKLDNWKKKIDYKKLQIDAEEKVLSKAKLSFEKNPKSVLAYGFIPNKFEDLLLERTNELDSKKDELNRTISYFETIYDESLRAYELQKEFTKEEFKFLYPEYAQEFDGSNVDLYDIKFSYTQQFRENTIIHESLPDFNRDNPYLNDEHHNLKDVLNEWDSVNKDLLILERTKTKIQKDYKHTFDNFNAEKVYDSSIKFTAISEQIADKESRKEALKEKLFNMMKIYYPNIDDVTIKVIPPKVQSQLLLLHLTGESTGILSEDLLLLKQKKYNDKSYEQNHYRPSDRKGFEPRGKHEFEEQTNNNVASDSGQLFNTLIQMAQSQETKDNDLERKRKMKKKARKNYLGGHEL</sequence>
<dbReference type="KEGG" id="btc:CT43_P127074"/>
<dbReference type="InterPro" id="IPR005053">
    <property type="entry name" value="MobA_MobL"/>
</dbReference>
<keyword evidence="3" id="KW-0175">Coiled coil</keyword>
<protein>
    <submittedName>
        <fullName evidence="6">Nickase TraA</fullName>
    </submittedName>
</protein>
<feature type="domain" description="MobA/MobL protein" evidence="5">
    <location>
        <begin position="46"/>
        <end position="253"/>
    </location>
</feature>
<dbReference type="NCBIfam" id="NF041496">
    <property type="entry name" value="MobQ"/>
    <property type="match status" value="1"/>
</dbReference>
<accession>E7CGE6</accession>
<evidence type="ECO:0000256" key="2">
    <source>
        <dbReference type="ARBA" id="ARBA00022971"/>
    </source>
</evidence>
<dbReference type="SMR" id="E7CGE6"/>
<dbReference type="AlphaFoldDB" id="E7CGE6"/>
<feature type="region of interest" description="Disordered" evidence="4">
    <location>
        <begin position="624"/>
        <end position="656"/>
    </location>
</feature>
<name>E7CGE6_BACTU</name>
<evidence type="ECO:0000256" key="4">
    <source>
        <dbReference type="SAM" id="MobiDB-lite"/>
    </source>
</evidence>
<feature type="compositionally biased region" description="Basic and acidic residues" evidence="4">
    <location>
        <begin position="624"/>
        <end position="646"/>
    </location>
</feature>
<feature type="compositionally biased region" description="Basic residues" evidence="4">
    <location>
        <begin position="681"/>
        <end position="690"/>
    </location>
</feature>
<evidence type="ECO:0000313" key="6">
    <source>
        <dbReference type="EMBL" id="ADU03085.1"/>
    </source>
</evidence>
<proteinExistence type="inferred from homology"/>
<evidence type="ECO:0000256" key="3">
    <source>
        <dbReference type="SAM" id="Coils"/>
    </source>
</evidence>
<reference evidence="6" key="1">
    <citation type="journal article" date="2010" name="J. Biol. Chem.">
        <title>Genome-wide Screening Reveals the Genetic Determinants of an Antibiotic Insecticide in Bacillus thuringiensis.</title>
        <authorList>
            <person name="Liu X.Y."/>
            <person name="Ruan L.F."/>
            <person name="Hu Z.F."/>
            <person name="Peng D.H."/>
            <person name="Cao S.Y."/>
            <person name="Yu Z.N."/>
            <person name="Liu Y."/>
            <person name="Zheng J.S."/>
            <person name="Sun M."/>
        </authorList>
    </citation>
    <scope>NUCLEOTIDE SEQUENCE</scope>
    <source>
        <strain evidence="6">CT-43</strain>
        <plasmid evidence="6">pBMB0558</plasmid>
    </source>
</reference>
<dbReference type="Pfam" id="PF03389">
    <property type="entry name" value="MobA_MobL"/>
    <property type="match status" value="1"/>
</dbReference>
<geneLocation type="plasmid" evidence="6">
    <name>pBMB0558</name>
</geneLocation>
<feature type="region of interest" description="Disordered" evidence="4">
    <location>
        <begin position="668"/>
        <end position="698"/>
    </location>
</feature>
<keyword evidence="2" id="KW-0184">Conjugation</keyword>
<gene>
    <name evidence="6" type="ORF">pBMB0558_00095</name>
</gene>
<comment type="similarity">
    <text evidence="1">Belongs to the MobA/MobL family.</text>
</comment>
<evidence type="ECO:0000256" key="1">
    <source>
        <dbReference type="ARBA" id="ARBA00010873"/>
    </source>
</evidence>
<feature type="coiled-coil region" evidence="3">
    <location>
        <begin position="242"/>
        <end position="292"/>
    </location>
</feature>
<organism evidence="6">
    <name type="scientific">Bacillus thuringiensis serovar chinensis CT-43</name>
    <dbReference type="NCBI Taxonomy" id="541229"/>
    <lineage>
        <taxon>Bacteria</taxon>
        <taxon>Bacillati</taxon>
        <taxon>Bacillota</taxon>
        <taxon>Bacilli</taxon>
        <taxon>Bacillales</taxon>
        <taxon>Bacillaceae</taxon>
        <taxon>Bacillus</taxon>
        <taxon>Bacillus cereus group</taxon>
    </lineage>
</organism>
<dbReference type="EMBL" id="HM037272">
    <property type="protein sequence ID" value="ADU03085.1"/>
    <property type="molecule type" value="Genomic_DNA"/>
</dbReference>
<keyword evidence="6" id="KW-0614">Plasmid</keyword>
<dbReference type="RefSeq" id="WP_013555058.1">
    <property type="nucleotide sequence ID" value="NC_017202.1"/>
</dbReference>
<dbReference type="Gene3D" id="3.30.930.30">
    <property type="match status" value="1"/>
</dbReference>
<evidence type="ECO:0000259" key="5">
    <source>
        <dbReference type="Pfam" id="PF03389"/>
    </source>
</evidence>